<dbReference type="GO" id="GO:0020037">
    <property type="term" value="F:heme binding"/>
    <property type="evidence" value="ECO:0007669"/>
    <property type="project" value="InterPro"/>
</dbReference>
<keyword evidence="5" id="KW-0479">Metal-binding</keyword>
<dbReference type="OMA" id="WQCKARE"/>
<protein>
    <submittedName>
        <fullName evidence="11">Cytochrome P450 CYP72A219-like</fullName>
    </submittedName>
</protein>
<evidence type="ECO:0000256" key="8">
    <source>
        <dbReference type="ARBA" id="ARBA00023004"/>
    </source>
</evidence>
<keyword evidence="9" id="KW-0503">Monooxygenase</keyword>
<dbReference type="PANTHER" id="PTHR24282">
    <property type="entry name" value="CYTOCHROME P450 FAMILY MEMBER"/>
    <property type="match status" value="1"/>
</dbReference>
<comment type="subcellular location">
    <subcellularLocation>
        <location evidence="1">Membrane</location>
    </subcellularLocation>
</comment>
<evidence type="ECO:0000313" key="11">
    <source>
        <dbReference type="RefSeq" id="XP_016478828.1"/>
    </source>
</evidence>
<reference evidence="11" key="1">
    <citation type="submission" date="2025-08" db="UniProtKB">
        <authorList>
            <consortium name="RefSeq"/>
        </authorList>
    </citation>
    <scope>IDENTIFICATION</scope>
</reference>
<dbReference type="GO" id="GO:0004497">
    <property type="term" value="F:monooxygenase activity"/>
    <property type="evidence" value="ECO:0007669"/>
    <property type="project" value="UniProtKB-KW"/>
</dbReference>
<dbReference type="InterPro" id="IPR001128">
    <property type="entry name" value="Cyt_P450"/>
</dbReference>
<dbReference type="AlphaFoldDB" id="A0A1S4AQQ3"/>
<evidence type="ECO:0000256" key="7">
    <source>
        <dbReference type="ARBA" id="ARBA00023002"/>
    </source>
</evidence>
<dbReference type="InterPro" id="IPR036396">
    <property type="entry name" value="Cyt_P450_sf"/>
</dbReference>
<dbReference type="RefSeq" id="XP_016478828.1">
    <property type="nucleotide sequence ID" value="XM_016623342.1"/>
</dbReference>
<evidence type="ECO:0000256" key="4">
    <source>
        <dbReference type="ARBA" id="ARBA00022692"/>
    </source>
</evidence>
<evidence type="ECO:0000256" key="10">
    <source>
        <dbReference type="ARBA" id="ARBA00023136"/>
    </source>
</evidence>
<evidence type="ECO:0000256" key="5">
    <source>
        <dbReference type="ARBA" id="ARBA00022723"/>
    </source>
</evidence>
<name>A0A1S4AQQ3_TOBAC</name>
<evidence type="ECO:0000256" key="2">
    <source>
        <dbReference type="ARBA" id="ARBA00010617"/>
    </source>
</evidence>
<keyword evidence="6" id="KW-1133">Transmembrane helix</keyword>
<comment type="similarity">
    <text evidence="2">Belongs to the cytochrome P450 family.</text>
</comment>
<accession>A0A1S4AQQ3</accession>
<dbReference type="KEGG" id="nta:107800189"/>
<keyword evidence="7" id="KW-0560">Oxidoreductase</keyword>
<proteinExistence type="inferred from homology"/>
<dbReference type="Pfam" id="PF00067">
    <property type="entry name" value="p450"/>
    <property type="match status" value="1"/>
</dbReference>
<dbReference type="GO" id="GO:0005506">
    <property type="term" value="F:iron ion binding"/>
    <property type="evidence" value="ECO:0007669"/>
    <property type="project" value="InterPro"/>
</dbReference>
<keyword evidence="3" id="KW-0349">Heme</keyword>
<gene>
    <name evidence="11" type="primary">LOC107800189</name>
</gene>
<evidence type="ECO:0000256" key="6">
    <source>
        <dbReference type="ARBA" id="ARBA00022989"/>
    </source>
</evidence>
<dbReference type="GO" id="GO:0016705">
    <property type="term" value="F:oxidoreductase activity, acting on paired donors, with incorporation or reduction of molecular oxygen"/>
    <property type="evidence" value="ECO:0007669"/>
    <property type="project" value="InterPro"/>
</dbReference>
<dbReference type="STRING" id="4097.A0A1S4AQQ3"/>
<keyword evidence="8" id="KW-0408">Iron</keyword>
<dbReference type="Gene3D" id="1.10.630.10">
    <property type="entry name" value="Cytochrome P450"/>
    <property type="match status" value="1"/>
</dbReference>
<keyword evidence="4" id="KW-0812">Transmembrane</keyword>
<dbReference type="SUPFAM" id="SSF48264">
    <property type="entry name" value="Cytochrome P450"/>
    <property type="match status" value="1"/>
</dbReference>
<sequence>MTFPSKMNKRMKECEKEVRETITRLIDNRLKAKEEGNGKALNDDLLGILLESNSIEIEEHSNKKFGMSIPEVIEECKLFYFAGQETTSVLLVWTMILLGRNPEWQERAREEVFQAFESGDDDFVRVFKVISTNSNSYSKD</sequence>
<organism evidence="11">
    <name type="scientific">Nicotiana tabacum</name>
    <name type="common">Common tobacco</name>
    <dbReference type="NCBI Taxonomy" id="4097"/>
    <lineage>
        <taxon>Eukaryota</taxon>
        <taxon>Viridiplantae</taxon>
        <taxon>Streptophyta</taxon>
        <taxon>Embryophyta</taxon>
        <taxon>Tracheophyta</taxon>
        <taxon>Spermatophyta</taxon>
        <taxon>Magnoliopsida</taxon>
        <taxon>eudicotyledons</taxon>
        <taxon>Gunneridae</taxon>
        <taxon>Pentapetalae</taxon>
        <taxon>asterids</taxon>
        <taxon>lamiids</taxon>
        <taxon>Solanales</taxon>
        <taxon>Solanaceae</taxon>
        <taxon>Nicotianoideae</taxon>
        <taxon>Nicotianeae</taxon>
        <taxon>Nicotiana</taxon>
    </lineage>
</organism>
<evidence type="ECO:0000256" key="3">
    <source>
        <dbReference type="ARBA" id="ARBA00022617"/>
    </source>
</evidence>
<evidence type="ECO:0000256" key="9">
    <source>
        <dbReference type="ARBA" id="ARBA00023033"/>
    </source>
</evidence>
<dbReference type="OrthoDB" id="1303788at2759"/>
<dbReference type="GO" id="GO:0016020">
    <property type="term" value="C:membrane"/>
    <property type="evidence" value="ECO:0007669"/>
    <property type="project" value="UniProtKB-SubCell"/>
</dbReference>
<dbReference type="PANTHER" id="PTHR24282:SF135">
    <property type="entry name" value="CYTOCHROME P450 709B2"/>
    <property type="match status" value="1"/>
</dbReference>
<dbReference type="InterPro" id="IPR050665">
    <property type="entry name" value="Cytochrome_P450_Monooxygen"/>
</dbReference>
<evidence type="ECO:0000256" key="1">
    <source>
        <dbReference type="ARBA" id="ARBA00004370"/>
    </source>
</evidence>
<dbReference type="PaxDb" id="4097-A0A1S4AQQ3"/>
<keyword evidence="10" id="KW-0472">Membrane</keyword>